<organism evidence="2 3">
    <name type="scientific">Lactarius akahatsu</name>
    <dbReference type="NCBI Taxonomy" id="416441"/>
    <lineage>
        <taxon>Eukaryota</taxon>
        <taxon>Fungi</taxon>
        <taxon>Dikarya</taxon>
        <taxon>Basidiomycota</taxon>
        <taxon>Agaricomycotina</taxon>
        <taxon>Agaricomycetes</taxon>
        <taxon>Russulales</taxon>
        <taxon>Russulaceae</taxon>
        <taxon>Lactarius</taxon>
    </lineage>
</organism>
<dbReference type="InterPro" id="IPR058527">
    <property type="entry name" value="DUF8214"/>
</dbReference>
<dbReference type="Proteomes" id="UP001201163">
    <property type="component" value="Unassembled WGS sequence"/>
</dbReference>
<feature type="non-terminal residue" evidence="2">
    <location>
        <position position="202"/>
    </location>
</feature>
<keyword evidence="3" id="KW-1185">Reference proteome</keyword>
<dbReference type="AlphaFoldDB" id="A0AAD4QGX6"/>
<dbReference type="Pfam" id="PF26646">
    <property type="entry name" value="DUF8214"/>
    <property type="match status" value="1"/>
</dbReference>
<protein>
    <recommendedName>
        <fullName evidence="1">DUF8214 domain-containing protein</fullName>
    </recommendedName>
</protein>
<feature type="domain" description="DUF8214" evidence="1">
    <location>
        <begin position="28"/>
        <end position="187"/>
    </location>
</feature>
<proteinExistence type="predicted"/>
<dbReference type="EMBL" id="JAKELL010000005">
    <property type="protein sequence ID" value="KAH8998585.1"/>
    <property type="molecule type" value="Genomic_DNA"/>
</dbReference>
<name>A0AAD4QGX6_9AGAM</name>
<reference evidence="2" key="1">
    <citation type="submission" date="2022-01" db="EMBL/GenBank/DDBJ databases">
        <title>Comparative genomics reveals a dynamic genome evolution in the ectomycorrhizal milk-cap (Lactarius) mushrooms.</title>
        <authorList>
            <consortium name="DOE Joint Genome Institute"/>
            <person name="Lebreton A."/>
            <person name="Tang N."/>
            <person name="Kuo A."/>
            <person name="LaButti K."/>
            <person name="Drula E."/>
            <person name="Barry K."/>
            <person name="Clum A."/>
            <person name="Lipzen A."/>
            <person name="Mousain D."/>
            <person name="Ng V."/>
            <person name="Wang R."/>
            <person name="Wang X."/>
            <person name="Dai Y."/>
            <person name="Henrissat B."/>
            <person name="Grigoriev I.V."/>
            <person name="Guerin-Laguette A."/>
            <person name="Yu F."/>
            <person name="Martin F.M."/>
        </authorList>
    </citation>
    <scope>NUCLEOTIDE SEQUENCE</scope>
    <source>
        <strain evidence="2">QP</strain>
    </source>
</reference>
<accession>A0AAD4QGX6</accession>
<evidence type="ECO:0000259" key="1">
    <source>
        <dbReference type="Pfam" id="PF26646"/>
    </source>
</evidence>
<gene>
    <name evidence="2" type="ORF">EDB92DRAFT_1791673</name>
</gene>
<sequence>DCQRQHWRQHKEFCKIWASSSANNDQITVAQIKLKMAYLIWLLRGVPNYVAHLFAEYDYWRKRGKRGFIEFEFDSWQRLFDAIRFIEELPVYKDEPFVAMPGTPSYAPPGAKQLTLPMRKVSREPTAQFMQVVEDYMHFTENQNRPNLQRALDVAMQCDDLFVISVSVSLDGPYSTHTYDFIYRSVSWKPSDNGPLTAIPAD</sequence>
<evidence type="ECO:0000313" key="2">
    <source>
        <dbReference type="EMBL" id="KAH8998585.1"/>
    </source>
</evidence>
<comment type="caution">
    <text evidence="2">The sequence shown here is derived from an EMBL/GenBank/DDBJ whole genome shotgun (WGS) entry which is preliminary data.</text>
</comment>
<evidence type="ECO:0000313" key="3">
    <source>
        <dbReference type="Proteomes" id="UP001201163"/>
    </source>
</evidence>